<dbReference type="AlphaFoldDB" id="A0A318MRP9"/>
<dbReference type="CDD" id="cd14744">
    <property type="entry name" value="PAAR_CT_2"/>
    <property type="match status" value="1"/>
</dbReference>
<comment type="caution">
    <text evidence="1">The sequence shown here is derived from an EMBL/GenBank/DDBJ whole genome shotgun (WGS) entry which is preliminary data.</text>
</comment>
<protein>
    <submittedName>
        <fullName evidence="1">Killer protein of pyocin s3</fullName>
    </submittedName>
</protein>
<accession>A0A318MRP9</accession>
<sequence>MGKLVAVVGDRTTKGGYILTGSGPATCGGRSIALVGDLVTCPKCGSKGQIVEGAPNLTFHGKPAAYHGCRVACKCAPVGSNQIIAGLSWMSVDVIPPKSSESTRYVSDSETRSKIRLDVKKLLDLAKEVSEKHLYYEEIKQQFIQAIETFANSIVAQVDNGSISYAEGSEEIQKEKKSLWEQSILWIKNGLSVLGGMGQTMARFALCDTGIGCMLGAPLVAHGVNGTYEGGAGLYNGVMNQIDGGNRSLEVEGPLRKAYQTAFKSLGFDASVGSIAYDAFDIGVSFYGKVKLIPKLNEFGNPIFKLFRYGKKDLEMAYKQMSKRLLGLEILGDAFASGNLLKEIGNAFILNKDTEQIIMTVREPEKITNVKQIVDDCHLVITITGTDEDVPGYYVCKRNDNTEYRKDFEENIIEGGIGQ</sequence>
<dbReference type="EMBL" id="QGLM01000012">
    <property type="protein sequence ID" value="PXY95470.1"/>
    <property type="molecule type" value="Genomic_DNA"/>
</dbReference>
<dbReference type="Pfam" id="PF13988">
    <property type="entry name" value="DUF4225"/>
    <property type="match status" value="1"/>
</dbReference>
<dbReference type="InterPro" id="IPR025320">
    <property type="entry name" value="DUF4225"/>
</dbReference>
<name>A0A318MRP9_FRIPE</name>
<reference evidence="1 2" key="1">
    <citation type="submission" date="2018-05" db="EMBL/GenBank/DDBJ databases">
        <title>Reference genomes for bee gut microbiota database.</title>
        <authorList>
            <person name="Ellegaard K.M."/>
        </authorList>
    </citation>
    <scope>NUCLEOTIDE SEQUENCE [LARGE SCALE GENOMIC DNA]</scope>
    <source>
        <strain evidence="1 2">ESL0167</strain>
    </source>
</reference>
<evidence type="ECO:0000313" key="2">
    <source>
        <dbReference type="Proteomes" id="UP000247838"/>
    </source>
</evidence>
<gene>
    <name evidence="1" type="ORF">DKK76_04950</name>
</gene>
<evidence type="ECO:0000313" key="1">
    <source>
        <dbReference type="EMBL" id="PXY95470.1"/>
    </source>
</evidence>
<dbReference type="Gene3D" id="2.60.200.60">
    <property type="match status" value="1"/>
</dbReference>
<dbReference type="RefSeq" id="WP_110443397.1">
    <property type="nucleotide sequence ID" value="NZ_QGLM01000012.1"/>
</dbReference>
<proteinExistence type="predicted"/>
<dbReference type="Pfam" id="PF05488">
    <property type="entry name" value="PAAR_motif"/>
    <property type="match status" value="1"/>
</dbReference>
<dbReference type="InterPro" id="IPR008727">
    <property type="entry name" value="PAAR_motif"/>
</dbReference>
<dbReference type="Proteomes" id="UP000247838">
    <property type="component" value="Unassembled WGS sequence"/>
</dbReference>
<organism evidence="1 2">
    <name type="scientific">Frischella perrara</name>
    <dbReference type="NCBI Taxonomy" id="1267021"/>
    <lineage>
        <taxon>Bacteria</taxon>
        <taxon>Pseudomonadati</taxon>
        <taxon>Pseudomonadota</taxon>
        <taxon>Gammaproteobacteria</taxon>
        <taxon>Orbales</taxon>
        <taxon>Orbaceae</taxon>
        <taxon>Frischella</taxon>
    </lineage>
</organism>